<dbReference type="InterPro" id="IPR009097">
    <property type="entry name" value="Cyclic_Pdiesterase"/>
</dbReference>
<dbReference type="Pfam" id="PF13563">
    <property type="entry name" value="2_5_RNA_ligase2"/>
    <property type="match status" value="1"/>
</dbReference>
<dbReference type="Gene3D" id="3.90.1140.10">
    <property type="entry name" value="Cyclic phosphodiesterase"/>
    <property type="match status" value="1"/>
</dbReference>
<keyword evidence="1" id="KW-0436">Ligase</keyword>
<name>A0A3D9UZZ2_9MICO</name>
<evidence type="ECO:0000313" key="2">
    <source>
        <dbReference type="Proteomes" id="UP000256253"/>
    </source>
</evidence>
<dbReference type="PANTHER" id="PTHR40037:SF1">
    <property type="entry name" value="PHOSPHOESTERASE SAOUHSC_00951-RELATED"/>
    <property type="match status" value="1"/>
</dbReference>
<evidence type="ECO:0000313" key="1">
    <source>
        <dbReference type="EMBL" id="REF30381.1"/>
    </source>
</evidence>
<dbReference type="RefSeq" id="WP_115922385.1">
    <property type="nucleotide sequence ID" value="NZ_QTUA01000001.1"/>
</dbReference>
<organism evidence="1 2">
    <name type="scientific">Calidifontibacter indicus</name>
    <dbReference type="NCBI Taxonomy" id="419650"/>
    <lineage>
        <taxon>Bacteria</taxon>
        <taxon>Bacillati</taxon>
        <taxon>Actinomycetota</taxon>
        <taxon>Actinomycetes</taxon>
        <taxon>Micrococcales</taxon>
        <taxon>Dermacoccaceae</taxon>
        <taxon>Calidifontibacter</taxon>
    </lineage>
</organism>
<dbReference type="EMBL" id="QTUA01000001">
    <property type="protein sequence ID" value="REF30381.1"/>
    <property type="molecule type" value="Genomic_DNA"/>
</dbReference>
<dbReference type="PANTHER" id="PTHR40037">
    <property type="entry name" value="PHOSPHOESTERASE YJCG-RELATED"/>
    <property type="match status" value="1"/>
</dbReference>
<dbReference type="Proteomes" id="UP000256253">
    <property type="component" value="Unassembled WGS sequence"/>
</dbReference>
<dbReference type="SUPFAM" id="SSF55144">
    <property type="entry name" value="LigT-like"/>
    <property type="match status" value="1"/>
</dbReference>
<dbReference type="OrthoDB" id="358773at2"/>
<protein>
    <submittedName>
        <fullName evidence="1">2'-5' RNA ligase</fullName>
    </submittedName>
</protein>
<sequence>MRTIGVSIPIPQPYAERLHQVRQAVGDPLADAVPPHVTLMPPTDVERVDLVALRAHLRTVAAGSSAFRMILNGTGTFRPVSPVVFVQVSRGIAECEQLEKLVRGGPVERELEFPYHPHVTVAHHLDDAALDDAFDELADFRATFEVDGFDLYEHGDDEVWRPVDRFAFGS</sequence>
<proteinExistence type="predicted"/>
<gene>
    <name evidence="1" type="ORF">DFJ65_1387</name>
</gene>
<reference evidence="1 2" key="1">
    <citation type="submission" date="2018-08" db="EMBL/GenBank/DDBJ databases">
        <title>Sequencing the genomes of 1000 actinobacteria strains.</title>
        <authorList>
            <person name="Klenk H.-P."/>
        </authorList>
    </citation>
    <scope>NUCLEOTIDE SEQUENCE [LARGE SCALE GENOMIC DNA]</scope>
    <source>
        <strain evidence="1 2">DSM 22967</strain>
    </source>
</reference>
<comment type="caution">
    <text evidence="1">The sequence shown here is derived from an EMBL/GenBank/DDBJ whole genome shotgun (WGS) entry which is preliminary data.</text>
</comment>
<dbReference type="AlphaFoldDB" id="A0A3D9UZZ2"/>
<accession>A0A3D9UZZ2</accession>
<dbReference type="GO" id="GO:0016874">
    <property type="term" value="F:ligase activity"/>
    <property type="evidence" value="ECO:0007669"/>
    <property type="project" value="UniProtKB-KW"/>
</dbReference>
<keyword evidence="2" id="KW-1185">Reference proteome</keyword>
<dbReference type="InterPro" id="IPR050580">
    <property type="entry name" value="2H_phosphoesterase_YjcG-like"/>
</dbReference>